<gene>
    <name evidence="1" type="ORF">UFOVP1040_86</name>
</gene>
<sequence>MSTQIPFLTITLPAAADLSTKQFYGMKVDSAGRAAVAAAGELCVGVLQNKPDAIDKEATISVLGASKMVAAGSITAGAQVAVDANGKATTATKAAVNTSDGGVAADAVIASNVIGIALTGASANDVFPVLLLHAGAVPTTAA</sequence>
<accession>A0A6J5QE44</accession>
<name>A0A6J5QE44_9CAUD</name>
<organism evidence="1">
    <name type="scientific">uncultured Caudovirales phage</name>
    <dbReference type="NCBI Taxonomy" id="2100421"/>
    <lineage>
        <taxon>Viruses</taxon>
        <taxon>Duplodnaviria</taxon>
        <taxon>Heunggongvirae</taxon>
        <taxon>Uroviricota</taxon>
        <taxon>Caudoviricetes</taxon>
        <taxon>Peduoviridae</taxon>
        <taxon>Maltschvirus</taxon>
        <taxon>Maltschvirus maltsch</taxon>
    </lineage>
</organism>
<reference evidence="1" key="1">
    <citation type="submission" date="2020-05" db="EMBL/GenBank/DDBJ databases">
        <authorList>
            <person name="Chiriac C."/>
            <person name="Salcher M."/>
            <person name="Ghai R."/>
            <person name="Kavagutti S V."/>
        </authorList>
    </citation>
    <scope>NUCLEOTIDE SEQUENCE</scope>
</reference>
<evidence type="ECO:0000313" key="1">
    <source>
        <dbReference type="EMBL" id="CAB4180606.1"/>
    </source>
</evidence>
<protein>
    <submittedName>
        <fullName evidence="1">Uncharacterized protein</fullName>
    </submittedName>
</protein>
<proteinExistence type="predicted"/>
<dbReference type="EMBL" id="LR796994">
    <property type="protein sequence ID" value="CAB4180606.1"/>
    <property type="molecule type" value="Genomic_DNA"/>
</dbReference>